<dbReference type="SMART" id="SM00028">
    <property type="entry name" value="TPR"/>
    <property type="match status" value="3"/>
</dbReference>
<organism evidence="2 3">
    <name type="scientific">Danxiaibacter flavus</name>
    <dbReference type="NCBI Taxonomy" id="3049108"/>
    <lineage>
        <taxon>Bacteria</taxon>
        <taxon>Pseudomonadati</taxon>
        <taxon>Bacteroidota</taxon>
        <taxon>Chitinophagia</taxon>
        <taxon>Chitinophagales</taxon>
        <taxon>Chitinophagaceae</taxon>
        <taxon>Danxiaibacter</taxon>
    </lineage>
</organism>
<dbReference type="EMBL" id="JAULBC010000011">
    <property type="protein sequence ID" value="MEX6690829.1"/>
    <property type="molecule type" value="Genomic_DNA"/>
</dbReference>
<dbReference type="PANTHER" id="PTHR45588:SF1">
    <property type="entry name" value="WW DOMAIN-CONTAINING PROTEIN"/>
    <property type="match status" value="1"/>
</dbReference>
<dbReference type="PROSITE" id="PS51257">
    <property type="entry name" value="PROKAR_LIPOPROTEIN"/>
    <property type="match status" value="1"/>
</dbReference>
<keyword evidence="1" id="KW-0175">Coiled coil</keyword>
<accession>A0ABV3ZPY2</accession>
<name>A0ABV3ZPY2_9BACT</name>
<dbReference type="SUPFAM" id="SSF48452">
    <property type="entry name" value="TPR-like"/>
    <property type="match status" value="1"/>
</dbReference>
<gene>
    <name evidence="2" type="ORF">QTN47_25195</name>
</gene>
<evidence type="ECO:0000313" key="2">
    <source>
        <dbReference type="EMBL" id="MEX6690829.1"/>
    </source>
</evidence>
<dbReference type="InterPro" id="IPR011990">
    <property type="entry name" value="TPR-like_helical_dom_sf"/>
</dbReference>
<protein>
    <submittedName>
        <fullName evidence="2">Tetratricopeptide repeat protein</fullName>
    </submittedName>
</protein>
<sequence length="561" mass="62727">MEDLQKILRFFLLSFILLSCKGNHSSPTKETISQLNLKRGNVISCGQSDGQFGTVDFDMTCNASTKKDFNLAIELLHSFEYDEAEKVFAKVIDQSPDCAMAYWGVAMSNFHPLWNPPTEAELQKGAKAIAIANSIRAKSDRESGYINAIGLFYKDWDKKDHQTRCVDFEKAMEQLHRKYPDDNEAAIFYALALDASASPTDKTYANQKKAGDILNALYPKEFEHPGIIHYIIHTYDYPGLASVALPAARRYAQVAPSSAHALHMPSHIFTRLGFWDEDIHSNLQSVAAAQCYAKQAGISGHWDEELHGLDYVVYAYLQKGNNKLAQEQVKYVSSIKSVYPVNFKIAYAFAAIPARYVLENKDWKGAAALQLPQANFSWSVFPWQEAIVHFARLLGAAHTGDFNVADTELAKLNQLKDTLNKLKDSYKEKEVAIQIKAGEAWLQFERGNQENALNQMQLAAAMEDSIEKHPVTPGEVLPARELQGDMLMEAKQYKNALAAYEAVLVKSPNRFNSLYSAGIAAEKLGDKQKAVSNFKQLLTIADTANSNRPEIGIARSFFKKD</sequence>
<comment type="caution">
    <text evidence="2">The sequence shown here is derived from an EMBL/GenBank/DDBJ whole genome shotgun (WGS) entry which is preliminary data.</text>
</comment>
<evidence type="ECO:0000313" key="3">
    <source>
        <dbReference type="Proteomes" id="UP001560573"/>
    </source>
</evidence>
<evidence type="ECO:0000256" key="1">
    <source>
        <dbReference type="SAM" id="Coils"/>
    </source>
</evidence>
<dbReference type="Proteomes" id="UP001560573">
    <property type="component" value="Unassembled WGS sequence"/>
</dbReference>
<dbReference type="RefSeq" id="WP_369332245.1">
    <property type="nucleotide sequence ID" value="NZ_JAULBC010000011.1"/>
</dbReference>
<keyword evidence="3" id="KW-1185">Reference proteome</keyword>
<proteinExistence type="predicted"/>
<reference evidence="2 3" key="1">
    <citation type="submission" date="2023-07" db="EMBL/GenBank/DDBJ databases">
        <authorList>
            <person name="Lian W.-H."/>
        </authorList>
    </citation>
    <scope>NUCLEOTIDE SEQUENCE [LARGE SCALE GENOMIC DNA]</scope>
    <source>
        <strain evidence="2 3">SYSU DXS3180</strain>
    </source>
</reference>
<dbReference type="Gene3D" id="1.25.40.10">
    <property type="entry name" value="Tetratricopeptide repeat domain"/>
    <property type="match status" value="2"/>
</dbReference>
<dbReference type="PANTHER" id="PTHR45588">
    <property type="entry name" value="TPR DOMAIN-CONTAINING PROTEIN"/>
    <property type="match status" value="1"/>
</dbReference>
<feature type="coiled-coil region" evidence="1">
    <location>
        <begin position="405"/>
        <end position="432"/>
    </location>
</feature>
<dbReference type="InterPro" id="IPR019734">
    <property type="entry name" value="TPR_rpt"/>
</dbReference>